<evidence type="ECO:0000259" key="3">
    <source>
        <dbReference type="Pfam" id="PF17746"/>
    </source>
</evidence>
<reference evidence="4 5" key="1">
    <citation type="submission" date="2020-01" db="EMBL/GenBank/DDBJ databases">
        <title>Whole genome and functional gene identification of agarase of Vibrio HN897.</title>
        <authorList>
            <person name="Liu Y."/>
            <person name="Zhao Z."/>
        </authorList>
    </citation>
    <scope>NUCLEOTIDE SEQUENCE [LARGE SCALE GENOMIC DNA]</scope>
    <source>
        <strain evidence="4 5">HN897</strain>
    </source>
</reference>
<dbReference type="Gene3D" id="3.40.1350.60">
    <property type="match status" value="1"/>
</dbReference>
<dbReference type="AlphaFoldDB" id="A0A7Z2T4N5"/>
<accession>A0A7Z2T4N5</accession>
<feature type="domain" description="SfsA N-terminal OB" evidence="3">
    <location>
        <begin position="13"/>
        <end position="75"/>
    </location>
</feature>
<dbReference type="RefSeq" id="WP_164649104.1">
    <property type="nucleotide sequence ID" value="NZ_CP047475.1"/>
</dbReference>
<dbReference type="CDD" id="cd22359">
    <property type="entry name" value="SfsA-like_bacterial"/>
    <property type="match status" value="1"/>
</dbReference>
<dbReference type="FunFam" id="3.40.1350.60:FF:000001">
    <property type="entry name" value="Sugar fermentation stimulation protein A"/>
    <property type="match status" value="1"/>
</dbReference>
<organism evidence="4 5">
    <name type="scientific">Vibrio astriarenae</name>
    <dbReference type="NCBI Taxonomy" id="1481923"/>
    <lineage>
        <taxon>Bacteria</taxon>
        <taxon>Pseudomonadati</taxon>
        <taxon>Pseudomonadota</taxon>
        <taxon>Gammaproteobacteria</taxon>
        <taxon>Vibrionales</taxon>
        <taxon>Vibrionaceae</taxon>
        <taxon>Vibrio</taxon>
    </lineage>
</organism>
<keyword evidence="5" id="KW-1185">Reference proteome</keyword>
<dbReference type="Pfam" id="PF17746">
    <property type="entry name" value="SfsA_N"/>
    <property type="match status" value="1"/>
</dbReference>
<gene>
    <name evidence="1 4" type="primary">sfsA</name>
    <name evidence="4" type="ORF">GT360_12005</name>
</gene>
<protein>
    <recommendedName>
        <fullName evidence="1">Sugar fermentation stimulation protein homolog</fullName>
    </recommendedName>
</protein>
<dbReference type="NCBIfam" id="TIGR00230">
    <property type="entry name" value="sfsA"/>
    <property type="match status" value="1"/>
</dbReference>
<dbReference type="KEGG" id="vas:GT360_12005"/>
<dbReference type="PANTHER" id="PTHR30545">
    <property type="entry name" value="SUGAR FERMENTATION STIMULATION PROTEIN A"/>
    <property type="match status" value="1"/>
</dbReference>
<dbReference type="InterPro" id="IPR041465">
    <property type="entry name" value="SfsA_N"/>
</dbReference>
<feature type="domain" description="Sugar fermentation stimulation protein C-terminal" evidence="2">
    <location>
        <begin position="84"/>
        <end position="225"/>
    </location>
</feature>
<dbReference type="Pfam" id="PF03749">
    <property type="entry name" value="SfsA"/>
    <property type="match status" value="1"/>
</dbReference>
<dbReference type="HAMAP" id="MF_00095">
    <property type="entry name" value="SfsA"/>
    <property type="match status" value="1"/>
</dbReference>
<dbReference type="GO" id="GO:0003677">
    <property type="term" value="F:DNA binding"/>
    <property type="evidence" value="ECO:0007669"/>
    <property type="project" value="InterPro"/>
</dbReference>
<evidence type="ECO:0000256" key="1">
    <source>
        <dbReference type="HAMAP-Rule" id="MF_00095"/>
    </source>
</evidence>
<dbReference type="PANTHER" id="PTHR30545:SF2">
    <property type="entry name" value="SUGAR FERMENTATION STIMULATION PROTEIN A"/>
    <property type="match status" value="1"/>
</dbReference>
<name>A0A7Z2T4N5_9VIBR</name>
<dbReference type="FunFam" id="2.40.50.580:FF:000001">
    <property type="entry name" value="Sugar fermentation stimulation protein A"/>
    <property type="match status" value="1"/>
</dbReference>
<dbReference type="Proteomes" id="UP000464262">
    <property type="component" value="Chromosome 1"/>
</dbReference>
<sequence>MNFEPKLESATLIKRYKRFLADITLKDGTTRTIHCANTGAMTGCADEGDTVWFSTSDNPKRKYPNTWELTQKPNGDVIAINTVRANQLAVEAINNGTIEELQGYESLRTEVKYGQENSKIDILLEDNQRPSCYIEVKSVTLLAQDKYGQGFFPDAVTTRGQKHLRELMEVANSGQRAVLLFTILHSGIEKVSAALHIDAKYHQLLKQAQAAGVEVLCYKAQLSPQAIQLQKAIEFVNCEQ</sequence>
<evidence type="ECO:0000313" key="4">
    <source>
        <dbReference type="EMBL" id="QIA64195.1"/>
    </source>
</evidence>
<dbReference type="Gene3D" id="2.40.50.580">
    <property type="match status" value="1"/>
</dbReference>
<dbReference type="InterPro" id="IPR005224">
    <property type="entry name" value="SfsA"/>
</dbReference>
<dbReference type="InterPro" id="IPR040452">
    <property type="entry name" value="SfsA_C"/>
</dbReference>
<comment type="similarity">
    <text evidence="1">Belongs to the SfsA family.</text>
</comment>
<dbReference type="EMBL" id="CP047475">
    <property type="protein sequence ID" value="QIA64195.1"/>
    <property type="molecule type" value="Genomic_DNA"/>
</dbReference>
<evidence type="ECO:0000313" key="5">
    <source>
        <dbReference type="Proteomes" id="UP000464262"/>
    </source>
</evidence>
<evidence type="ECO:0000259" key="2">
    <source>
        <dbReference type="Pfam" id="PF03749"/>
    </source>
</evidence>
<proteinExistence type="inferred from homology"/>